<dbReference type="EMBL" id="AP024718">
    <property type="protein sequence ID" value="BCX89639.1"/>
    <property type="molecule type" value="Genomic_DNA"/>
</dbReference>
<feature type="transmembrane region" description="Helical" evidence="6">
    <location>
        <begin position="75"/>
        <end position="92"/>
    </location>
</feature>
<dbReference type="PANTHER" id="PTHR43701:SF5">
    <property type="entry name" value="MEMBRANE TRANSPORTER PROTEIN-RELATED"/>
    <property type="match status" value="1"/>
</dbReference>
<feature type="transmembrane region" description="Helical" evidence="6">
    <location>
        <begin position="188"/>
        <end position="206"/>
    </location>
</feature>
<keyword evidence="8" id="KW-1185">Reference proteome</keyword>
<organism evidence="7 8">
    <name type="scientific">Methylomarinovum tepidoasis</name>
    <dbReference type="NCBI Taxonomy" id="2840183"/>
    <lineage>
        <taxon>Bacteria</taxon>
        <taxon>Pseudomonadati</taxon>
        <taxon>Pseudomonadota</taxon>
        <taxon>Gammaproteobacteria</taxon>
        <taxon>Methylococcales</taxon>
        <taxon>Methylothermaceae</taxon>
        <taxon>Methylomarinovum</taxon>
    </lineage>
</organism>
<comment type="subcellular location">
    <subcellularLocation>
        <location evidence="6">Cell membrane</location>
        <topology evidence="6">Multi-pass membrane protein</topology>
    </subcellularLocation>
    <subcellularLocation>
        <location evidence="1">Membrane</location>
        <topology evidence="1">Multi-pass membrane protein</topology>
    </subcellularLocation>
</comment>
<evidence type="ECO:0000256" key="3">
    <source>
        <dbReference type="ARBA" id="ARBA00022692"/>
    </source>
</evidence>
<keyword evidence="5 6" id="KW-0472">Membrane</keyword>
<name>A0AAU9D008_9GAMM</name>
<dbReference type="PANTHER" id="PTHR43701">
    <property type="entry name" value="MEMBRANE TRANSPORTER PROTEIN MJ0441-RELATED"/>
    <property type="match status" value="1"/>
</dbReference>
<feature type="transmembrane region" description="Helical" evidence="6">
    <location>
        <begin position="149"/>
        <end position="182"/>
    </location>
</feature>
<dbReference type="AlphaFoldDB" id="A0AAU9D008"/>
<evidence type="ECO:0000256" key="6">
    <source>
        <dbReference type="RuleBase" id="RU363041"/>
    </source>
</evidence>
<accession>A0AAU9D008</accession>
<feature type="transmembrane region" description="Helical" evidence="6">
    <location>
        <begin position="43"/>
        <end position="63"/>
    </location>
</feature>
<dbReference type="GO" id="GO:0005886">
    <property type="term" value="C:plasma membrane"/>
    <property type="evidence" value="ECO:0007669"/>
    <property type="project" value="UniProtKB-SubCell"/>
</dbReference>
<dbReference type="KEGG" id="meiy:MIN45_P2012"/>
<comment type="similarity">
    <text evidence="2 6">Belongs to the 4-toluene sulfonate uptake permease (TSUP) (TC 2.A.102) family.</text>
</comment>
<feature type="transmembrane region" description="Helical" evidence="6">
    <location>
        <begin position="218"/>
        <end position="236"/>
    </location>
</feature>
<reference evidence="8" key="1">
    <citation type="journal article" date="2024" name="Int. J. Syst. Evol. Microbiol.">
        <title>Methylomarinovum tepidoasis sp. nov., a moderately thermophilic methanotroph of the family Methylothermaceae isolated from a deep-sea hydrothermal field.</title>
        <authorList>
            <person name="Hirayama H."/>
            <person name="Takaki Y."/>
            <person name="Abe M."/>
            <person name="Miyazaki M."/>
            <person name="Uematsu K."/>
            <person name="Matsui Y."/>
            <person name="Takai K."/>
        </authorList>
    </citation>
    <scope>NUCLEOTIDE SEQUENCE [LARGE SCALE GENOMIC DNA]</scope>
    <source>
        <strain evidence="8">IN45</strain>
    </source>
</reference>
<dbReference type="RefSeq" id="WP_286292043.1">
    <property type="nucleotide sequence ID" value="NZ_AP024718.1"/>
</dbReference>
<evidence type="ECO:0000256" key="5">
    <source>
        <dbReference type="ARBA" id="ARBA00023136"/>
    </source>
</evidence>
<dbReference type="InterPro" id="IPR051598">
    <property type="entry name" value="TSUP/Inactive_protease-like"/>
</dbReference>
<keyword evidence="6" id="KW-1003">Cell membrane</keyword>
<feature type="transmembrane region" description="Helical" evidence="6">
    <location>
        <begin position="98"/>
        <end position="117"/>
    </location>
</feature>
<dbReference type="Pfam" id="PF01925">
    <property type="entry name" value="TauE"/>
    <property type="match status" value="1"/>
</dbReference>
<feature type="transmembrane region" description="Helical" evidence="6">
    <location>
        <begin position="248"/>
        <end position="266"/>
    </location>
</feature>
<sequence length="267" mass="28151">MTPLNLLLMLLLFVTAAVFAMFGQGGGAVYTPLQVLFGVPFHTAAATSLFLIMTGALASLPVYHRARLIDWQLALILETAAMGGSFGGGLVSERFSPQSLTLTFAVLIAIAGVVTLADIRLETCARLPSFATRYCWQRRHGDSHYRVNLLLGLPLAGLAGFASGLLGIGGGLFLVPLMVLVLNVPIEIAIGSSALMVGLTAAAGFSGHTLTGHWDWRASLLFAGAAFLGARLGAHLTTRIDKHRIQPLFGAFLLGLAGLMLLRIALT</sequence>
<dbReference type="Proteomes" id="UP001321450">
    <property type="component" value="Chromosome"/>
</dbReference>
<evidence type="ECO:0000313" key="7">
    <source>
        <dbReference type="EMBL" id="BCX89639.1"/>
    </source>
</evidence>
<keyword evidence="3 6" id="KW-0812">Transmembrane</keyword>
<evidence type="ECO:0000256" key="1">
    <source>
        <dbReference type="ARBA" id="ARBA00004141"/>
    </source>
</evidence>
<evidence type="ECO:0000313" key="8">
    <source>
        <dbReference type="Proteomes" id="UP001321450"/>
    </source>
</evidence>
<proteinExistence type="inferred from homology"/>
<evidence type="ECO:0000256" key="4">
    <source>
        <dbReference type="ARBA" id="ARBA00022989"/>
    </source>
</evidence>
<evidence type="ECO:0000256" key="2">
    <source>
        <dbReference type="ARBA" id="ARBA00009142"/>
    </source>
</evidence>
<gene>
    <name evidence="7" type="ORF">MIN45_P2012</name>
</gene>
<dbReference type="InterPro" id="IPR002781">
    <property type="entry name" value="TM_pro_TauE-like"/>
</dbReference>
<keyword evidence="4 6" id="KW-1133">Transmembrane helix</keyword>
<protein>
    <recommendedName>
        <fullName evidence="6">Probable membrane transporter protein</fullName>
    </recommendedName>
</protein>